<protein>
    <submittedName>
        <fullName evidence="2">Phage tail protein</fullName>
    </submittedName>
</protein>
<dbReference type="OrthoDB" id="9780018at2"/>
<evidence type="ECO:0000313" key="3">
    <source>
        <dbReference type="Proteomes" id="UP000186890"/>
    </source>
</evidence>
<gene>
    <name evidence="2" type="ORF">BU202_08240</name>
</gene>
<dbReference type="RefSeq" id="WP_075105307.1">
    <property type="nucleotide sequence ID" value="NZ_MSJM01000007.1"/>
</dbReference>
<proteinExistence type="predicted"/>
<dbReference type="NCBIfam" id="TIGR01603">
    <property type="entry name" value="maj_tail_phi13"/>
    <property type="match status" value="1"/>
</dbReference>
<dbReference type="EMBL" id="MSJM01000007">
    <property type="protein sequence ID" value="OLF47306.1"/>
    <property type="molecule type" value="Genomic_DNA"/>
</dbReference>
<evidence type="ECO:0000313" key="2">
    <source>
        <dbReference type="EMBL" id="OLF47306.1"/>
    </source>
</evidence>
<dbReference type="AlphaFoldDB" id="A0A1Q8E681"/>
<feature type="region of interest" description="Disordered" evidence="1">
    <location>
        <begin position="136"/>
        <end position="172"/>
    </location>
</feature>
<keyword evidence="3" id="KW-1185">Reference proteome</keyword>
<name>A0A1Q8E681_9STRE</name>
<comment type="caution">
    <text evidence="2">The sequence shown here is derived from an EMBL/GenBank/DDBJ whole genome shotgun (WGS) entry which is preliminary data.</text>
</comment>
<feature type="compositionally biased region" description="Basic and acidic residues" evidence="1">
    <location>
        <begin position="159"/>
        <end position="172"/>
    </location>
</feature>
<organism evidence="2 3">
    <name type="scientific">Streptococcus cuniculi</name>
    <dbReference type="NCBI Taxonomy" id="1432788"/>
    <lineage>
        <taxon>Bacteria</taxon>
        <taxon>Bacillati</taxon>
        <taxon>Bacillota</taxon>
        <taxon>Bacilli</taxon>
        <taxon>Lactobacillales</taxon>
        <taxon>Streptococcaceae</taxon>
        <taxon>Streptococcus</taxon>
    </lineage>
</organism>
<evidence type="ECO:0000256" key="1">
    <source>
        <dbReference type="SAM" id="MobiDB-lite"/>
    </source>
</evidence>
<dbReference type="Proteomes" id="UP000186890">
    <property type="component" value="Unassembled WGS sequence"/>
</dbReference>
<reference evidence="3" key="1">
    <citation type="submission" date="2016-12" db="EMBL/GenBank/DDBJ databases">
        <authorList>
            <person name="Gulvik C.A."/>
        </authorList>
    </citation>
    <scope>NUCLEOTIDE SEQUENCE [LARGE SCALE GENOMIC DNA]</scope>
    <source>
        <strain evidence="3">NED12-00049-6B</strain>
    </source>
</reference>
<accession>A0A1Q8E681</accession>
<dbReference type="InterPro" id="IPR006490">
    <property type="entry name" value="Maj_tail_phi13"/>
</dbReference>
<sequence>MVENKVTFGLENVHWVEIESEDVNGLPKYATKVKRLPGAIELTIDPSGDSNPLKADNINYYISESNDGYSGKLKIANLKNEFCEIVLGEKLDPTTKVMTEVSNAIKKNIALMFQIEGDVKAIRHVLYNVAIQRPPVGSGTKDGGNVNTPELSFDASPRPVDKVVKRRTTEETPKDVYDKWFEKPYEPEVVSD</sequence>